<dbReference type="Gene3D" id="3.40.190.150">
    <property type="entry name" value="Bordetella uptake gene, domain 1"/>
    <property type="match status" value="1"/>
</dbReference>
<dbReference type="PIRSF" id="PIRSF017082">
    <property type="entry name" value="YflP"/>
    <property type="match status" value="1"/>
</dbReference>
<dbReference type="KEGG" id="vgo:GJW-30_1_02876"/>
<sequence>MRRQLLLGLAALAFAATTANAQNYPDKPIRVIIPFGAGSATDLIPRIVLEQVSKQIGQPIVVENRGGAGGTIGATQVARADPDGYTLLATSSAHTIAPALHSLLYDAAGDFAGVGLMGSSPSVMIISPDKGFKKVQDFVAAAKAKPEAFSFATVGVGSAVHLSAERFRYSAGYKALHIPFKGGSEAITEVIAGRVDYYFCPISTALPFIREGKLLGLVVSSPKRSSVLPDVPTTLELGYADSDYTSWIGLLAPAKTPRPIIDRLAKEIAEAVKSPAVQERFKQLGVEPLPMSPQEIDARLKDEVVRFTEFAKKTGMKTN</sequence>
<dbReference type="AlphaFoldDB" id="A0A0S3PWR4"/>
<dbReference type="OrthoDB" id="8248534at2"/>
<feature type="signal peptide" evidence="2">
    <location>
        <begin position="1"/>
        <end position="21"/>
    </location>
</feature>
<dbReference type="RefSeq" id="WP_096356455.1">
    <property type="nucleotide sequence ID" value="NZ_AP014946.1"/>
</dbReference>
<dbReference type="Gene3D" id="3.40.190.10">
    <property type="entry name" value="Periplasmic binding protein-like II"/>
    <property type="match status" value="1"/>
</dbReference>
<name>A0A0S3PWR4_9BRAD</name>
<dbReference type="Proteomes" id="UP000236884">
    <property type="component" value="Chromosome"/>
</dbReference>
<accession>A0A0S3PWR4</accession>
<evidence type="ECO:0000256" key="1">
    <source>
        <dbReference type="ARBA" id="ARBA00006987"/>
    </source>
</evidence>
<comment type="similarity">
    <text evidence="1">Belongs to the UPF0065 (bug) family.</text>
</comment>
<dbReference type="EMBL" id="AP014946">
    <property type="protein sequence ID" value="BAT60340.1"/>
    <property type="molecule type" value="Genomic_DNA"/>
</dbReference>
<keyword evidence="4" id="KW-1185">Reference proteome</keyword>
<dbReference type="PANTHER" id="PTHR42928">
    <property type="entry name" value="TRICARBOXYLATE-BINDING PROTEIN"/>
    <property type="match status" value="1"/>
</dbReference>
<organism evidence="3 4">
    <name type="scientific">Variibacter gotjawalensis</name>
    <dbReference type="NCBI Taxonomy" id="1333996"/>
    <lineage>
        <taxon>Bacteria</taxon>
        <taxon>Pseudomonadati</taxon>
        <taxon>Pseudomonadota</taxon>
        <taxon>Alphaproteobacteria</taxon>
        <taxon>Hyphomicrobiales</taxon>
        <taxon>Nitrobacteraceae</taxon>
        <taxon>Variibacter</taxon>
    </lineage>
</organism>
<keyword evidence="2" id="KW-0732">Signal</keyword>
<dbReference type="CDD" id="cd13578">
    <property type="entry name" value="PBP2_Bug27"/>
    <property type="match status" value="1"/>
</dbReference>
<dbReference type="Pfam" id="PF03401">
    <property type="entry name" value="TctC"/>
    <property type="match status" value="1"/>
</dbReference>
<gene>
    <name evidence="3" type="ORF">GJW-30_1_02876</name>
</gene>
<protein>
    <submittedName>
        <fullName evidence="3">Tripartite tricarboxylate transporter family receptor</fullName>
    </submittedName>
</protein>
<dbReference type="SUPFAM" id="SSF53850">
    <property type="entry name" value="Periplasmic binding protein-like II"/>
    <property type="match status" value="1"/>
</dbReference>
<proteinExistence type="inferred from homology"/>
<dbReference type="PANTHER" id="PTHR42928:SF5">
    <property type="entry name" value="BLR1237 PROTEIN"/>
    <property type="match status" value="1"/>
</dbReference>
<keyword evidence="3" id="KW-0675">Receptor</keyword>
<reference evidence="3 4" key="1">
    <citation type="submission" date="2015-08" db="EMBL/GenBank/DDBJ databases">
        <title>Investigation of the bacterial diversity of lava forest soil.</title>
        <authorList>
            <person name="Lee J.S."/>
        </authorList>
    </citation>
    <scope>NUCLEOTIDE SEQUENCE [LARGE SCALE GENOMIC DNA]</scope>
    <source>
        <strain evidence="3 4">GJW-30</strain>
    </source>
</reference>
<dbReference type="InterPro" id="IPR042100">
    <property type="entry name" value="Bug_dom1"/>
</dbReference>
<evidence type="ECO:0000313" key="4">
    <source>
        <dbReference type="Proteomes" id="UP000236884"/>
    </source>
</evidence>
<dbReference type="InterPro" id="IPR005064">
    <property type="entry name" value="BUG"/>
</dbReference>
<feature type="chain" id="PRO_5006615901" evidence="2">
    <location>
        <begin position="22"/>
        <end position="319"/>
    </location>
</feature>
<evidence type="ECO:0000313" key="3">
    <source>
        <dbReference type="EMBL" id="BAT60340.1"/>
    </source>
</evidence>
<evidence type="ECO:0000256" key="2">
    <source>
        <dbReference type="SAM" id="SignalP"/>
    </source>
</evidence>